<feature type="compositionally biased region" description="Low complexity" evidence="1">
    <location>
        <begin position="118"/>
        <end position="129"/>
    </location>
</feature>
<evidence type="ECO:0000256" key="1">
    <source>
        <dbReference type="SAM" id="MobiDB-lite"/>
    </source>
</evidence>
<protein>
    <recommendedName>
        <fullName evidence="4">DivIVA domain-containing protein</fullName>
    </recommendedName>
</protein>
<dbReference type="Proteomes" id="UP001553843">
    <property type="component" value="Unassembled WGS sequence"/>
</dbReference>
<evidence type="ECO:0000313" key="2">
    <source>
        <dbReference type="EMBL" id="MEW2361520.1"/>
    </source>
</evidence>
<feature type="compositionally biased region" description="Basic and acidic residues" evidence="1">
    <location>
        <begin position="1"/>
        <end position="14"/>
    </location>
</feature>
<dbReference type="EMBL" id="JBEYRS010000002">
    <property type="protein sequence ID" value="MEW2361520.1"/>
    <property type="molecule type" value="Genomic_DNA"/>
</dbReference>
<evidence type="ECO:0000313" key="3">
    <source>
        <dbReference type="Proteomes" id="UP001553843"/>
    </source>
</evidence>
<feature type="region of interest" description="Disordered" evidence="1">
    <location>
        <begin position="96"/>
        <end position="142"/>
    </location>
</feature>
<name>A0ABV3LPY5_9ACTN</name>
<organism evidence="2 3">
    <name type="scientific">Streptomyces huasconensis</name>
    <dbReference type="NCBI Taxonomy" id="1854574"/>
    <lineage>
        <taxon>Bacteria</taxon>
        <taxon>Bacillati</taxon>
        <taxon>Actinomycetota</taxon>
        <taxon>Actinomycetes</taxon>
        <taxon>Kitasatosporales</taxon>
        <taxon>Streptomycetaceae</taxon>
        <taxon>Streptomyces</taxon>
    </lineage>
</organism>
<dbReference type="RefSeq" id="WP_359775291.1">
    <property type="nucleotide sequence ID" value="NZ_JBEYRR010000002.1"/>
</dbReference>
<reference evidence="2 3" key="1">
    <citation type="submission" date="2024-06" db="EMBL/GenBank/DDBJ databases">
        <title>The Natural Products Discovery Center: Release of the First 8490 Sequenced Strains for Exploring Actinobacteria Biosynthetic Diversity.</title>
        <authorList>
            <person name="Kalkreuter E."/>
            <person name="Kautsar S.A."/>
            <person name="Yang D."/>
            <person name="Bader C.D."/>
            <person name="Teijaro C.N."/>
            <person name="Fluegel L."/>
            <person name="Davis C.M."/>
            <person name="Simpson J.R."/>
            <person name="Lauterbach L."/>
            <person name="Steele A.D."/>
            <person name="Gui C."/>
            <person name="Meng S."/>
            <person name="Li G."/>
            <person name="Viehrig K."/>
            <person name="Ye F."/>
            <person name="Su P."/>
            <person name="Kiefer A.F."/>
            <person name="Nichols A."/>
            <person name="Cepeda A.J."/>
            <person name="Yan W."/>
            <person name="Fan B."/>
            <person name="Jiang Y."/>
            <person name="Adhikari A."/>
            <person name="Zheng C.-J."/>
            <person name="Schuster L."/>
            <person name="Cowan T.M."/>
            <person name="Smanski M.J."/>
            <person name="Chevrette M.G."/>
            <person name="De Carvalho L.P.S."/>
            <person name="Shen B."/>
        </authorList>
    </citation>
    <scope>NUCLEOTIDE SEQUENCE [LARGE SCALE GENOMIC DNA]</scope>
    <source>
        <strain evidence="2 3">NPDC047833</strain>
    </source>
</reference>
<sequence>MADIARHDTTRPDTARPGTTGSDTTRPDTTRSDTTGSGTTGSGTALFPPGERDKLTLRLQNAVSGFVDGPRGSVEEVDHVLEEAIARLSETLAERRRTLRSSWQTTPAQPAAGGGTPAAGVAPGGALATEGAPAPEASATDTEQLRLALRDYRETAEHLLRL</sequence>
<evidence type="ECO:0008006" key="4">
    <source>
        <dbReference type="Google" id="ProtNLM"/>
    </source>
</evidence>
<proteinExistence type="predicted"/>
<keyword evidence="3" id="KW-1185">Reference proteome</keyword>
<accession>A0ABV3LPY5</accession>
<gene>
    <name evidence="2" type="ORF">AB0887_06030</name>
</gene>
<feature type="region of interest" description="Disordered" evidence="1">
    <location>
        <begin position="1"/>
        <end position="53"/>
    </location>
</feature>
<comment type="caution">
    <text evidence="2">The sequence shown here is derived from an EMBL/GenBank/DDBJ whole genome shotgun (WGS) entry which is preliminary data.</text>
</comment>